<dbReference type="AlphaFoldDB" id="A0A0F9MXU3"/>
<organism evidence="1">
    <name type="scientific">marine sediment metagenome</name>
    <dbReference type="NCBI Taxonomy" id="412755"/>
    <lineage>
        <taxon>unclassified sequences</taxon>
        <taxon>metagenomes</taxon>
        <taxon>ecological metagenomes</taxon>
    </lineage>
</organism>
<sequence length="48" mass="5951">MIIHISDQELEIELCFTYDNKVRWFNEELKIQPKSKHLEMREVFDKLI</sequence>
<dbReference type="EMBL" id="LAZR01004240">
    <property type="protein sequence ID" value="KKN10489.1"/>
    <property type="molecule type" value="Genomic_DNA"/>
</dbReference>
<protein>
    <submittedName>
        <fullName evidence="1">Uncharacterized protein</fullName>
    </submittedName>
</protein>
<proteinExistence type="predicted"/>
<reference evidence="1" key="1">
    <citation type="journal article" date="2015" name="Nature">
        <title>Complex archaea that bridge the gap between prokaryotes and eukaryotes.</title>
        <authorList>
            <person name="Spang A."/>
            <person name="Saw J.H."/>
            <person name="Jorgensen S.L."/>
            <person name="Zaremba-Niedzwiedzka K."/>
            <person name="Martijn J."/>
            <person name="Lind A.E."/>
            <person name="van Eijk R."/>
            <person name="Schleper C."/>
            <person name="Guy L."/>
            <person name="Ettema T.J."/>
        </authorList>
    </citation>
    <scope>NUCLEOTIDE SEQUENCE</scope>
</reference>
<name>A0A0F9MXU3_9ZZZZ</name>
<comment type="caution">
    <text evidence="1">The sequence shown here is derived from an EMBL/GenBank/DDBJ whole genome shotgun (WGS) entry which is preliminary data.</text>
</comment>
<gene>
    <name evidence="1" type="ORF">LCGC14_1036110</name>
</gene>
<accession>A0A0F9MXU3</accession>
<evidence type="ECO:0000313" key="1">
    <source>
        <dbReference type="EMBL" id="KKN10489.1"/>
    </source>
</evidence>